<dbReference type="AlphaFoldDB" id="A0A811QBD9"/>
<keyword evidence="3" id="KW-1185">Reference proteome</keyword>
<feature type="region of interest" description="Disordered" evidence="1">
    <location>
        <begin position="1"/>
        <end position="97"/>
    </location>
</feature>
<sequence>MGRSLFSPAQNGISVALELPVPGRRPRRRRAAVRSEATSPGNPNLPFPNPLPSPSHPFPAVSTGRGGVATRRSRHTAEARSQSGGSGEQSKHRAGQQQLVEDLGHDEETEDNGFEVYVGKVLEGLNHEKCFSKWDDPGRGFHYKTCLQIYILYPTIRSVLIMIGGDRTHGAEAVNARKMLKNVLGCTYTLNRCLQMRDSFMVNGIELIDTTKEQLEIMQGNDEWVNFLKDVTTFCAKHGIKVPSMDDIYEPVLKPKGFLRKVKNLQHYGVEILTSILDRALQELNDRFDEMNTDFLLSMASLDPAKSFYPYNKDKLLKLARSYPEDFSRFVASSKPSYTDQSKLDVPIALTPENYLSRNDATLGGSLIIHIVKSLSFLNIDSSFWITVLIWQAKIVDILLFMVMVTFEKHIDLSLASPFSGGPPVRVKQAEVGKLGGSCAGGEEEDEEGLMIR</sequence>
<evidence type="ECO:0000256" key="1">
    <source>
        <dbReference type="SAM" id="MobiDB-lite"/>
    </source>
</evidence>
<evidence type="ECO:0000313" key="3">
    <source>
        <dbReference type="Proteomes" id="UP000604825"/>
    </source>
</evidence>
<protein>
    <submittedName>
        <fullName evidence="2">Uncharacterized protein</fullName>
    </submittedName>
</protein>
<dbReference type="PANTHER" id="PTHR11697">
    <property type="entry name" value="GENERAL TRANSCRIPTION FACTOR 2-RELATED ZINC FINGER PROTEIN"/>
    <property type="match status" value="1"/>
</dbReference>
<name>A0A811QBD9_9POAL</name>
<dbReference type="EMBL" id="CAJGYO010000010">
    <property type="protein sequence ID" value="CAD6256418.1"/>
    <property type="molecule type" value="Genomic_DNA"/>
</dbReference>
<evidence type="ECO:0000313" key="2">
    <source>
        <dbReference type="EMBL" id="CAD6256418.1"/>
    </source>
</evidence>
<dbReference type="Proteomes" id="UP000604825">
    <property type="component" value="Unassembled WGS sequence"/>
</dbReference>
<dbReference type="PANTHER" id="PTHR11697:SF230">
    <property type="entry name" value="ZINC FINGER, MYM DOMAIN CONTAINING 1"/>
    <property type="match status" value="1"/>
</dbReference>
<proteinExistence type="predicted"/>
<gene>
    <name evidence="2" type="ORF">NCGR_LOCUS39925</name>
</gene>
<organism evidence="2 3">
    <name type="scientific">Miscanthus lutarioriparius</name>
    <dbReference type="NCBI Taxonomy" id="422564"/>
    <lineage>
        <taxon>Eukaryota</taxon>
        <taxon>Viridiplantae</taxon>
        <taxon>Streptophyta</taxon>
        <taxon>Embryophyta</taxon>
        <taxon>Tracheophyta</taxon>
        <taxon>Spermatophyta</taxon>
        <taxon>Magnoliopsida</taxon>
        <taxon>Liliopsida</taxon>
        <taxon>Poales</taxon>
        <taxon>Poaceae</taxon>
        <taxon>PACMAD clade</taxon>
        <taxon>Panicoideae</taxon>
        <taxon>Andropogonodae</taxon>
        <taxon>Andropogoneae</taxon>
        <taxon>Saccharinae</taxon>
        <taxon>Miscanthus</taxon>
    </lineage>
</organism>
<comment type="caution">
    <text evidence="2">The sequence shown here is derived from an EMBL/GenBank/DDBJ whole genome shotgun (WGS) entry which is preliminary data.</text>
</comment>
<reference evidence="2" key="1">
    <citation type="submission" date="2020-10" db="EMBL/GenBank/DDBJ databases">
        <authorList>
            <person name="Han B."/>
            <person name="Lu T."/>
            <person name="Zhao Q."/>
            <person name="Huang X."/>
            <person name="Zhao Y."/>
        </authorList>
    </citation>
    <scope>NUCLEOTIDE SEQUENCE</scope>
</reference>
<dbReference type="InterPro" id="IPR055298">
    <property type="entry name" value="AtLOH3-like"/>
</dbReference>
<accession>A0A811QBD9</accession>
<feature type="compositionally biased region" description="Pro residues" evidence="1">
    <location>
        <begin position="43"/>
        <end position="57"/>
    </location>
</feature>